<keyword evidence="2" id="KW-1185">Reference proteome</keyword>
<dbReference type="Proteomes" id="UP001592528">
    <property type="component" value="Unassembled WGS sequence"/>
</dbReference>
<organism evidence="1 2">
    <name type="scientific">Streptacidiphilus cavernicola</name>
    <dbReference type="NCBI Taxonomy" id="3342716"/>
    <lineage>
        <taxon>Bacteria</taxon>
        <taxon>Bacillati</taxon>
        <taxon>Actinomycetota</taxon>
        <taxon>Actinomycetes</taxon>
        <taxon>Kitasatosporales</taxon>
        <taxon>Streptomycetaceae</taxon>
        <taxon>Streptacidiphilus</taxon>
    </lineage>
</organism>
<gene>
    <name evidence="1" type="ORF">ACEZDJ_04810</name>
</gene>
<sequence>MLPVLQVFRKDVPALGFPEGADLLQVLWCPFDAHGEGLAIDLRLVWRDSAMISAPMVEAPELKVVGRAGYVPDVCVLHPEEVVEHQSFELLPNAIQNALEEWEDWESEEAPHYQYDLSVAPGWKVGGFASWHLTGPQEMVCGCGAPMRLLLTVDTKEWDNGSLSWMPFEDAELSTYGLSTPTRVVVGRAGSLRVFVCSKDVKHPHKINEQ</sequence>
<evidence type="ECO:0008006" key="3">
    <source>
        <dbReference type="Google" id="ProtNLM"/>
    </source>
</evidence>
<proteinExistence type="predicted"/>
<evidence type="ECO:0000313" key="1">
    <source>
        <dbReference type="EMBL" id="MFC1400606.1"/>
    </source>
</evidence>
<reference evidence="1 2" key="1">
    <citation type="submission" date="2024-09" db="EMBL/GenBank/DDBJ databases">
        <authorList>
            <person name="Lee S.D."/>
        </authorList>
    </citation>
    <scope>NUCLEOTIDE SEQUENCE [LARGE SCALE GENOMIC DNA]</scope>
    <source>
        <strain evidence="1 2">N1-5</strain>
    </source>
</reference>
<accession>A0ABV6UGP2</accession>
<evidence type="ECO:0000313" key="2">
    <source>
        <dbReference type="Proteomes" id="UP001592528"/>
    </source>
</evidence>
<dbReference type="RefSeq" id="WP_332262526.1">
    <property type="nucleotide sequence ID" value="NZ_JBHEZZ010000002.1"/>
</dbReference>
<name>A0ABV6UGP2_9ACTN</name>
<comment type="caution">
    <text evidence="1">The sequence shown here is derived from an EMBL/GenBank/DDBJ whole genome shotgun (WGS) entry which is preliminary data.</text>
</comment>
<protein>
    <recommendedName>
        <fullName evidence="3">DUF1963 domain-containing protein</fullName>
    </recommendedName>
</protein>
<dbReference type="EMBL" id="JBHEZZ010000002">
    <property type="protein sequence ID" value="MFC1400606.1"/>
    <property type="molecule type" value="Genomic_DNA"/>
</dbReference>